<gene>
    <name evidence="1" type="ORF">APAL1065_LOCUS6627</name>
</gene>
<proteinExistence type="predicted"/>
<reference evidence="1" key="1">
    <citation type="submission" date="2021-01" db="EMBL/GenBank/DDBJ databases">
        <authorList>
            <person name="Corre E."/>
            <person name="Pelletier E."/>
            <person name="Niang G."/>
            <person name="Scheremetjew M."/>
            <person name="Finn R."/>
            <person name="Kale V."/>
            <person name="Holt S."/>
            <person name="Cochrane G."/>
            <person name="Meng A."/>
            <person name="Brown T."/>
            <person name="Cohen L."/>
        </authorList>
    </citation>
    <scope>NUCLEOTIDE SEQUENCE</scope>
    <source>
        <strain evidence="1">CCMP125</strain>
    </source>
</reference>
<evidence type="ECO:0000313" key="1">
    <source>
        <dbReference type="EMBL" id="CAD9953915.1"/>
    </source>
</evidence>
<dbReference type="AlphaFoldDB" id="A0A7S2VE43"/>
<organism evidence="1">
    <name type="scientific">Entomoneis paludosa</name>
    <dbReference type="NCBI Taxonomy" id="265537"/>
    <lineage>
        <taxon>Eukaryota</taxon>
        <taxon>Sar</taxon>
        <taxon>Stramenopiles</taxon>
        <taxon>Ochrophyta</taxon>
        <taxon>Bacillariophyta</taxon>
        <taxon>Bacillariophyceae</taxon>
        <taxon>Bacillariophycidae</taxon>
        <taxon>Entomoneidaceae</taxon>
        <taxon>Entomoneis</taxon>
    </lineage>
</organism>
<dbReference type="EMBL" id="HBHT01009915">
    <property type="protein sequence ID" value="CAD9953915.1"/>
    <property type="molecule type" value="Transcribed_RNA"/>
</dbReference>
<accession>A0A7S2VE43</accession>
<sequence>MPKQNKKLDRGPFEGSMKIESVEIACNTMDQHQDQFHISTTQSKSDWRTTKNPLKNVVMASTYSINGLAFRWKKNFMLGVTSTECASINVVPRRFSWRDAADSIRLNSILRIYKFLGV</sequence>
<name>A0A7S2VE43_9STRA</name>
<protein>
    <submittedName>
        <fullName evidence="1">Uncharacterized protein</fullName>
    </submittedName>
</protein>